<dbReference type="InterPro" id="IPR016181">
    <property type="entry name" value="Acyl_CoA_acyltransferase"/>
</dbReference>
<sequence>MTLELPLATERLDLRAFTTADLDDVHAYRSLPEVVAYLYWGAQTREQVEAKLAEDATLTDLRGDKGAKLAVVERESGTVIGEVSVFGFSPELRSAEIGYVFHPAHGGKGYASEAVRALLRAAFEDHGLHRVFARCDFDNAASWRLMERIGMRREAKFLRNEIMPYSKDRPDPWTTELVYALLDEEWTGS</sequence>
<dbReference type="InterPro" id="IPR000182">
    <property type="entry name" value="GNAT_dom"/>
</dbReference>
<dbReference type="SUPFAM" id="SSF55729">
    <property type="entry name" value="Acyl-CoA N-acyltransferases (Nat)"/>
    <property type="match status" value="1"/>
</dbReference>
<dbReference type="PROSITE" id="PS51186">
    <property type="entry name" value="GNAT"/>
    <property type="match status" value="1"/>
</dbReference>
<dbReference type="Gene3D" id="3.40.630.30">
    <property type="match status" value="1"/>
</dbReference>
<keyword evidence="3" id="KW-1185">Reference proteome</keyword>
<accession>A0A841FHK4</accession>
<dbReference type="PANTHER" id="PTHR43792">
    <property type="entry name" value="GNAT FAMILY, PUTATIVE (AFU_ORTHOLOGUE AFUA_3G00765)-RELATED-RELATED"/>
    <property type="match status" value="1"/>
</dbReference>
<feature type="domain" description="N-acetyltransferase" evidence="1">
    <location>
        <begin position="12"/>
        <end position="170"/>
    </location>
</feature>
<dbReference type="EMBL" id="JACHGT010000007">
    <property type="protein sequence ID" value="MBB6035696.1"/>
    <property type="molecule type" value="Genomic_DNA"/>
</dbReference>
<protein>
    <submittedName>
        <fullName evidence="2">RimJ/RimL family protein N-acetyltransferase</fullName>
    </submittedName>
</protein>
<dbReference type="PANTHER" id="PTHR43792:SF1">
    <property type="entry name" value="N-ACETYLTRANSFERASE DOMAIN-CONTAINING PROTEIN"/>
    <property type="match status" value="1"/>
</dbReference>
<dbReference type="InterPro" id="IPR051531">
    <property type="entry name" value="N-acetyltransferase"/>
</dbReference>
<dbReference type="AlphaFoldDB" id="A0A841FHK4"/>
<evidence type="ECO:0000313" key="2">
    <source>
        <dbReference type="EMBL" id="MBB6035696.1"/>
    </source>
</evidence>
<proteinExistence type="predicted"/>
<dbReference type="Pfam" id="PF13302">
    <property type="entry name" value="Acetyltransf_3"/>
    <property type="match status" value="1"/>
</dbReference>
<evidence type="ECO:0000259" key="1">
    <source>
        <dbReference type="PROSITE" id="PS51186"/>
    </source>
</evidence>
<dbReference type="RefSeq" id="WP_184788558.1">
    <property type="nucleotide sequence ID" value="NZ_BONT01000076.1"/>
</dbReference>
<evidence type="ECO:0000313" key="3">
    <source>
        <dbReference type="Proteomes" id="UP000548476"/>
    </source>
</evidence>
<name>A0A841FHK4_9ACTN</name>
<dbReference type="CDD" id="cd04301">
    <property type="entry name" value="NAT_SF"/>
    <property type="match status" value="1"/>
</dbReference>
<gene>
    <name evidence="2" type="ORF">HNR73_003560</name>
</gene>
<dbReference type="GO" id="GO:0016747">
    <property type="term" value="F:acyltransferase activity, transferring groups other than amino-acyl groups"/>
    <property type="evidence" value="ECO:0007669"/>
    <property type="project" value="InterPro"/>
</dbReference>
<dbReference type="Proteomes" id="UP000548476">
    <property type="component" value="Unassembled WGS sequence"/>
</dbReference>
<keyword evidence="2" id="KW-0808">Transferase</keyword>
<organism evidence="2 3">
    <name type="scientific">Phytomonospora endophytica</name>
    <dbReference type="NCBI Taxonomy" id="714109"/>
    <lineage>
        <taxon>Bacteria</taxon>
        <taxon>Bacillati</taxon>
        <taxon>Actinomycetota</taxon>
        <taxon>Actinomycetes</taxon>
        <taxon>Micromonosporales</taxon>
        <taxon>Micromonosporaceae</taxon>
        <taxon>Phytomonospora</taxon>
    </lineage>
</organism>
<reference evidence="2 3" key="1">
    <citation type="submission" date="2020-08" db="EMBL/GenBank/DDBJ databases">
        <title>Genomic Encyclopedia of Type Strains, Phase IV (KMG-IV): sequencing the most valuable type-strain genomes for metagenomic binning, comparative biology and taxonomic classification.</title>
        <authorList>
            <person name="Goeker M."/>
        </authorList>
    </citation>
    <scope>NUCLEOTIDE SEQUENCE [LARGE SCALE GENOMIC DNA]</scope>
    <source>
        <strain evidence="2 3">YIM 65646</strain>
    </source>
</reference>
<comment type="caution">
    <text evidence="2">The sequence shown here is derived from an EMBL/GenBank/DDBJ whole genome shotgun (WGS) entry which is preliminary data.</text>
</comment>